<keyword evidence="3" id="KW-1185">Reference proteome</keyword>
<gene>
    <name evidence="2" type="ORF">ACFQAV_08875</name>
</gene>
<dbReference type="InterPro" id="IPR029100">
    <property type="entry name" value="Ntox50"/>
</dbReference>
<sequence length="55" mass="6449">MEYKLGNGRRKNIEIVNTNDFFCTAVSMNGEQTTSTFKIHHSKQRTHVVPIKRRE</sequence>
<protein>
    <submittedName>
        <fullName evidence="2">Polymorphic toxin type 50 domain-containing protein</fullName>
    </submittedName>
</protein>
<reference evidence="3" key="1">
    <citation type="journal article" date="2019" name="Int. J. Syst. Evol. Microbiol.">
        <title>The Global Catalogue of Microorganisms (GCM) 10K type strain sequencing project: providing services to taxonomists for standard genome sequencing and annotation.</title>
        <authorList>
            <consortium name="The Broad Institute Genomics Platform"/>
            <consortium name="The Broad Institute Genome Sequencing Center for Infectious Disease"/>
            <person name="Wu L."/>
            <person name="Ma J."/>
        </authorList>
    </citation>
    <scope>NUCLEOTIDE SEQUENCE [LARGE SCALE GENOMIC DNA]</scope>
    <source>
        <strain evidence="3">CCM 8927</strain>
    </source>
</reference>
<evidence type="ECO:0000313" key="3">
    <source>
        <dbReference type="Proteomes" id="UP001596288"/>
    </source>
</evidence>
<evidence type="ECO:0000313" key="2">
    <source>
        <dbReference type="EMBL" id="MFC6176952.1"/>
    </source>
</evidence>
<organism evidence="2 3">
    <name type="scientific">Companilactobacillus huachuanensis</name>
    <dbReference type="NCBI Taxonomy" id="2559914"/>
    <lineage>
        <taxon>Bacteria</taxon>
        <taxon>Bacillati</taxon>
        <taxon>Bacillota</taxon>
        <taxon>Bacilli</taxon>
        <taxon>Lactobacillales</taxon>
        <taxon>Lactobacillaceae</taxon>
        <taxon>Companilactobacillus</taxon>
    </lineage>
</organism>
<dbReference type="EMBL" id="JBHSSF010000020">
    <property type="protein sequence ID" value="MFC6176952.1"/>
    <property type="molecule type" value="Genomic_DNA"/>
</dbReference>
<feature type="domain" description="Bacterial toxin 50" evidence="1">
    <location>
        <begin position="8"/>
        <end position="50"/>
    </location>
</feature>
<comment type="caution">
    <text evidence="2">The sequence shown here is derived from an EMBL/GenBank/DDBJ whole genome shotgun (WGS) entry which is preliminary data.</text>
</comment>
<proteinExistence type="predicted"/>
<evidence type="ECO:0000259" key="1">
    <source>
        <dbReference type="Pfam" id="PF15542"/>
    </source>
</evidence>
<dbReference type="RefSeq" id="WP_171000446.1">
    <property type="nucleotide sequence ID" value="NZ_BJDF01000003.1"/>
</dbReference>
<dbReference type="Proteomes" id="UP001596288">
    <property type="component" value="Unassembled WGS sequence"/>
</dbReference>
<name>A0ABW1RNX6_9LACO</name>
<accession>A0ABW1RNX6</accession>
<dbReference type="Pfam" id="PF15542">
    <property type="entry name" value="Ntox50"/>
    <property type="match status" value="1"/>
</dbReference>